<accession>A0A6J4U8G7</accession>
<proteinExistence type="predicted"/>
<organism evidence="1">
    <name type="scientific">uncultured Sphingosinicella sp</name>
    <dbReference type="NCBI Taxonomy" id="478748"/>
    <lineage>
        <taxon>Bacteria</taxon>
        <taxon>Pseudomonadati</taxon>
        <taxon>Pseudomonadota</taxon>
        <taxon>Alphaproteobacteria</taxon>
        <taxon>Sphingomonadales</taxon>
        <taxon>Sphingosinicellaceae</taxon>
        <taxon>Sphingosinicella</taxon>
        <taxon>environmental samples</taxon>
    </lineage>
</organism>
<evidence type="ECO:0000313" key="1">
    <source>
        <dbReference type="EMBL" id="CAA9541528.1"/>
    </source>
</evidence>
<dbReference type="EMBL" id="CADCWD010000072">
    <property type="protein sequence ID" value="CAA9541528.1"/>
    <property type="molecule type" value="Genomic_DNA"/>
</dbReference>
<sequence length="38" mass="4261">MWMVAAPWRRKTGGFRSDFRACGSSPFDSGGIYFSGRD</sequence>
<protein>
    <submittedName>
        <fullName evidence="1">Uncharacterized protein</fullName>
    </submittedName>
</protein>
<dbReference type="AlphaFoldDB" id="A0A6J4U8G7"/>
<reference evidence="1" key="1">
    <citation type="submission" date="2020-02" db="EMBL/GenBank/DDBJ databases">
        <authorList>
            <person name="Meier V. D."/>
        </authorList>
    </citation>
    <scope>NUCLEOTIDE SEQUENCE</scope>
    <source>
        <strain evidence="1">AVDCRST_MAG23</strain>
    </source>
</reference>
<gene>
    <name evidence="1" type="ORF">AVDCRST_MAG23-2111</name>
</gene>
<name>A0A6J4U8G7_9SPHN</name>